<protein>
    <submittedName>
        <fullName evidence="1">Type I-E CRISPR-associated protein Cas6/Cse3/CasE</fullName>
    </submittedName>
</protein>
<proteinExistence type="predicted"/>
<reference evidence="1 2" key="1">
    <citation type="submission" date="2017-08" db="EMBL/GenBank/DDBJ databases">
        <title>WGS of Clinical strains of the CDC Group NO-1 linked to zoonotic infections in humans.</title>
        <authorList>
            <person name="Bernier A.-M."/>
            <person name="Bernard K."/>
        </authorList>
    </citation>
    <scope>NUCLEOTIDE SEQUENCE [LARGE SCALE GENOMIC DNA]</scope>
    <source>
        <strain evidence="1 2">NML00-0135</strain>
    </source>
</reference>
<dbReference type="SUPFAM" id="SSF117987">
    <property type="entry name" value="CRISPR-associated protein"/>
    <property type="match status" value="2"/>
</dbReference>
<dbReference type="RefSeq" id="WP_095538895.1">
    <property type="nucleotide sequence ID" value="NZ_NSJB01000001.1"/>
</dbReference>
<dbReference type="AlphaFoldDB" id="A0A2A2ALL7"/>
<dbReference type="CDD" id="cd09727">
    <property type="entry name" value="Cas6_I-E"/>
    <property type="match status" value="1"/>
</dbReference>
<dbReference type="EMBL" id="NSJB01000001">
    <property type="protein sequence ID" value="PAT38614.1"/>
    <property type="molecule type" value="Genomic_DNA"/>
</dbReference>
<dbReference type="SMART" id="SM01101">
    <property type="entry name" value="CRISPR_assoc"/>
    <property type="match status" value="1"/>
</dbReference>
<organism evidence="1 2">
    <name type="scientific">Vandammella animalimorsus</name>
    <dbReference type="NCBI Taxonomy" id="2029117"/>
    <lineage>
        <taxon>Bacteria</taxon>
        <taxon>Pseudomonadati</taxon>
        <taxon>Pseudomonadota</taxon>
        <taxon>Betaproteobacteria</taxon>
        <taxon>Burkholderiales</taxon>
        <taxon>Comamonadaceae</taxon>
        <taxon>Vandammella</taxon>
    </lineage>
</organism>
<dbReference type="NCBIfam" id="TIGR01907">
    <property type="entry name" value="casE_Cse3"/>
    <property type="match status" value="1"/>
</dbReference>
<name>A0A2A2ALL7_9BURK</name>
<dbReference type="Proteomes" id="UP000218054">
    <property type="component" value="Unassembled WGS sequence"/>
</dbReference>
<dbReference type="Gene3D" id="3.30.70.1200">
    <property type="entry name" value="Crispr-associated protein, domain 1"/>
    <property type="match status" value="1"/>
</dbReference>
<dbReference type="Pfam" id="PF08798">
    <property type="entry name" value="CRISPR_assoc"/>
    <property type="match status" value="1"/>
</dbReference>
<evidence type="ECO:0000313" key="2">
    <source>
        <dbReference type="Proteomes" id="UP000218054"/>
    </source>
</evidence>
<gene>
    <name evidence="1" type="primary">cas6e</name>
    <name evidence="1" type="ORF">CK625_03925</name>
</gene>
<keyword evidence="2" id="KW-1185">Reference proteome</keyword>
<accession>A0A2A2ALL7</accession>
<dbReference type="InterPro" id="IPR010179">
    <property type="entry name" value="CRISPR-assoc_prot_Cse3"/>
</dbReference>
<sequence length="204" mass="22460">MYLTRLLLDTRSAQVRRDLGNPYELHRTLVRAFAQSDAQDVPRFLWRVEPQAAWNSSPVVLVQSEHSADWSLLQALPRYLKVPPASKALSPERLFPAGQRCRFRLFANPTVTRAGKRIGLVGDGAQLAWLQRQGQSHGFALEAAIVTHSEVLKPRKQAAVLSLQRACYEGVLQVTDADRLKAALVAGIGPGKAFGCGLLSLARI</sequence>
<comment type="caution">
    <text evidence="1">The sequence shown here is derived from an EMBL/GenBank/DDBJ whole genome shotgun (WGS) entry which is preliminary data.</text>
</comment>
<dbReference type="Gene3D" id="3.30.70.1210">
    <property type="entry name" value="Crispr-associated protein, domain 2"/>
    <property type="match status" value="1"/>
</dbReference>
<evidence type="ECO:0000313" key="1">
    <source>
        <dbReference type="EMBL" id="PAT38614.1"/>
    </source>
</evidence>